<dbReference type="RefSeq" id="WP_078346970.1">
    <property type="nucleotide sequence ID" value="NZ_MBTF01000003.1"/>
</dbReference>
<feature type="signal peptide" evidence="1">
    <location>
        <begin position="1"/>
        <end position="24"/>
    </location>
</feature>
<dbReference type="Proteomes" id="UP000189739">
    <property type="component" value="Unassembled WGS sequence"/>
</dbReference>
<dbReference type="EMBL" id="MBTF01000003">
    <property type="protein sequence ID" value="OOQ61144.1"/>
    <property type="molecule type" value="Genomic_DNA"/>
</dbReference>
<sequence>MKNLLLLALAAIAMSGCGPSQNNAATATDTAAIKVPDWQPLFDGKTTKGWHTYGKTEVGSAWKAKNGVLHLDASEKGGWQTKNGGDLVTDGEYENFELSVEWKISRAGNSGIIFYVNEDPKKYPYCWQTGIETQVADNKENENGQIPKHRAGDLYDLMSISKNVVKPAGEWNKTVVLSTGGILNIFLNDEQVLTTKLWTDGWKKLIAGSKFKEWPAFGTFTKGHIALQDHGADVWFRDIKIKKL</sequence>
<dbReference type="OrthoDB" id="9806233at2"/>
<name>A0A1S9PJM2_9SPHI</name>
<dbReference type="AlphaFoldDB" id="A0A1S9PJM2"/>
<dbReference type="InterPro" id="IPR010496">
    <property type="entry name" value="AL/BT2_dom"/>
</dbReference>
<gene>
    <name evidence="3" type="ORF">BC343_22135</name>
</gene>
<proteinExistence type="predicted"/>
<feature type="domain" description="3-keto-alpha-glucoside-1,2-lyase/3-keto-2-hydroxy-glucal hydratase" evidence="2">
    <location>
        <begin position="37"/>
        <end position="242"/>
    </location>
</feature>
<evidence type="ECO:0000256" key="1">
    <source>
        <dbReference type="SAM" id="SignalP"/>
    </source>
</evidence>
<accession>A0A1S9PJM2</accession>
<evidence type="ECO:0000313" key="4">
    <source>
        <dbReference type="Proteomes" id="UP000189739"/>
    </source>
</evidence>
<keyword evidence="3" id="KW-0378">Hydrolase</keyword>
<evidence type="ECO:0000259" key="2">
    <source>
        <dbReference type="Pfam" id="PF06439"/>
    </source>
</evidence>
<evidence type="ECO:0000313" key="3">
    <source>
        <dbReference type="EMBL" id="OOQ61144.1"/>
    </source>
</evidence>
<keyword evidence="4" id="KW-1185">Reference proteome</keyword>
<reference evidence="3 4" key="1">
    <citation type="submission" date="2016-07" db="EMBL/GenBank/DDBJ databases">
        <title>Genomic analysis of zinc-resistant bacterium Mucilaginibacter pedocola TBZ30.</title>
        <authorList>
            <person name="Huang J."/>
            <person name="Tang J."/>
        </authorList>
    </citation>
    <scope>NUCLEOTIDE SEQUENCE [LARGE SCALE GENOMIC DNA]</scope>
    <source>
        <strain evidence="3 4">TBZ30</strain>
    </source>
</reference>
<dbReference type="PROSITE" id="PS51257">
    <property type="entry name" value="PROKAR_LIPOPROTEIN"/>
    <property type="match status" value="1"/>
</dbReference>
<dbReference type="GO" id="GO:0016787">
    <property type="term" value="F:hydrolase activity"/>
    <property type="evidence" value="ECO:0007669"/>
    <property type="project" value="UniProtKB-KW"/>
</dbReference>
<feature type="chain" id="PRO_5012933276" evidence="1">
    <location>
        <begin position="25"/>
        <end position="244"/>
    </location>
</feature>
<organism evidence="3 4">
    <name type="scientific">Mucilaginibacter pedocola</name>
    <dbReference type="NCBI Taxonomy" id="1792845"/>
    <lineage>
        <taxon>Bacteria</taxon>
        <taxon>Pseudomonadati</taxon>
        <taxon>Bacteroidota</taxon>
        <taxon>Sphingobacteriia</taxon>
        <taxon>Sphingobacteriales</taxon>
        <taxon>Sphingobacteriaceae</taxon>
        <taxon>Mucilaginibacter</taxon>
    </lineage>
</organism>
<dbReference type="Pfam" id="PF06439">
    <property type="entry name" value="3keto-disac_hyd"/>
    <property type="match status" value="1"/>
</dbReference>
<dbReference type="Gene3D" id="2.60.120.560">
    <property type="entry name" value="Exo-inulinase, domain 1"/>
    <property type="match status" value="1"/>
</dbReference>
<keyword evidence="1" id="KW-0732">Signal</keyword>
<protein>
    <submittedName>
        <fullName evidence="3">Glycosyl hydrolase</fullName>
    </submittedName>
</protein>
<dbReference type="STRING" id="1792845.BC343_22135"/>
<comment type="caution">
    <text evidence="3">The sequence shown here is derived from an EMBL/GenBank/DDBJ whole genome shotgun (WGS) entry which is preliminary data.</text>
</comment>